<keyword evidence="2" id="KW-1185">Reference proteome</keyword>
<gene>
    <name evidence="1" type="ORF">NECAME_17456</name>
</gene>
<dbReference type="AlphaFoldDB" id="W2TQV6"/>
<evidence type="ECO:0000313" key="2">
    <source>
        <dbReference type="Proteomes" id="UP000053676"/>
    </source>
</evidence>
<reference evidence="2" key="1">
    <citation type="journal article" date="2014" name="Nat. Genet.">
        <title>Genome of the human hookworm Necator americanus.</title>
        <authorList>
            <person name="Tang Y.T."/>
            <person name="Gao X."/>
            <person name="Rosa B.A."/>
            <person name="Abubucker S."/>
            <person name="Hallsworth-Pepin K."/>
            <person name="Martin J."/>
            <person name="Tyagi R."/>
            <person name="Heizer E."/>
            <person name="Zhang X."/>
            <person name="Bhonagiri-Palsikar V."/>
            <person name="Minx P."/>
            <person name="Warren W.C."/>
            <person name="Wang Q."/>
            <person name="Zhan B."/>
            <person name="Hotez P.J."/>
            <person name="Sternberg P.W."/>
            <person name="Dougall A."/>
            <person name="Gaze S.T."/>
            <person name="Mulvenna J."/>
            <person name="Sotillo J."/>
            <person name="Ranganathan S."/>
            <person name="Rabelo E.M."/>
            <person name="Wilson R.K."/>
            <person name="Felgner P.L."/>
            <person name="Bethony J."/>
            <person name="Hawdon J.M."/>
            <person name="Gasser R.B."/>
            <person name="Loukas A."/>
            <person name="Mitreva M."/>
        </authorList>
    </citation>
    <scope>NUCLEOTIDE SEQUENCE [LARGE SCALE GENOMIC DNA]</scope>
</reference>
<dbReference type="Proteomes" id="UP000053676">
    <property type="component" value="Unassembled WGS sequence"/>
</dbReference>
<proteinExistence type="predicted"/>
<dbReference type="EMBL" id="KI658201">
    <property type="protein sequence ID" value="ETN83412.1"/>
    <property type="molecule type" value="Genomic_DNA"/>
</dbReference>
<organism evidence="1 2">
    <name type="scientific">Necator americanus</name>
    <name type="common">Human hookworm</name>
    <dbReference type="NCBI Taxonomy" id="51031"/>
    <lineage>
        <taxon>Eukaryota</taxon>
        <taxon>Metazoa</taxon>
        <taxon>Ecdysozoa</taxon>
        <taxon>Nematoda</taxon>
        <taxon>Chromadorea</taxon>
        <taxon>Rhabditida</taxon>
        <taxon>Rhabditina</taxon>
        <taxon>Rhabditomorpha</taxon>
        <taxon>Strongyloidea</taxon>
        <taxon>Ancylostomatidae</taxon>
        <taxon>Bunostominae</taxon>
        <taxon>Necator</taxon>
    </lineage>
</organism>
<name>W2TQV6_NECAM</name>
<accession>W2TQV6</accession>
<sequence length="137" mass="15390">MPAAGAQQRQSVRWSLGRVIPGGPTSSQHLHDAGLPLPIEGGIYDSSPMTKDEFIVSGSQERNLDSRMLWKHDSFLGKTEINEKFPRKTSFPLRPYVLPVFILQGYYDMPHQQHSDNRTPASAKQLALLATEYEVIL</sequence>
<evidence type="ECO:0000313" key="1">
    <source>
        <dbReference type="EMBL" id="ETN83412.1"/>
    </source>
</evidence>
<protein>
    <submittedName>
        <fullName evidence="1">Uncharacterized protein</fullName>
    </submittedName>
</protein>
<dbReference type="KEGG" id="nai:NECAME_17456"/>